<reference evidence="1 2" key="1">
    <citation type="journal article" date="2024" name="Plant Biotechnol. J.">
        <title>Genome and CRISPR/Cas9 system of a widespread forest tree (Populus alba) in the world.</title>
        <authorList>
            <person name="Liu Y.J."/>
            <person name="Jiang P.F."/>
            <person name="Han X.M."/>
            <person name="Li X.Y."/>
            <person name="Wang H.M."/>
            <person name="Wang Y.J."/>
            <person name="Wang X.X."/>
            <person name="Zeng Q.Y."/>
        </authorList>
    </citation>
    <scope>NUCLEOTIDE SEQUENCE [LARGE SCALE GENOMIC DNA]</scope>
    <source>
        <strain evidence="2">cv. PAL-ZL1</strain>
    </source>
</reference>
<dbReference type="EMBL" id="RCHU02000001">
    <property type="protein sequence ID" value="KAL3609183.1"/>
    <property type="molecule type" value="Genomic_DNA"/>
</dbReference>
<comment type="caution">
    <text evidence="1">The sequence shown here is derived from an EMBL/GenBank/DDBJ whole genome shotgun (WGS) entry which is preliminary data.</text>
</comment>
<dbReference type="Proteomes" id="UP000309997">
    <property type="component" value="Unassembled WGS sequence"/>
</dbReference>
<keyword evidence="2" id="KW-1185">Reference proteome</keyword>
<organism evidence="1 2">
    <name type="scientific">Populus alba</name>
    <name type="common">White poplar</name>
    <dbReference type="NCBI Taxonomy" id="43335"/>
    <lineage>
        <taxon>Eukaryota</taxon>
        <taxon>Viridiplantae</taxon>
        <taxon>Streptophyta</taxon>
        <taxon>Embryophyta</taxon>
        <taxon>Tracheophyta</taxon>
        <taxon>Spermatophyta</taxon>
        <taxon>Magnoliopsida</taxon>
        <taxon>eudicotyledons</taxon>
        <taxon>Gunneridae</taxon>
        <taxon>Pentapetalae</taxon>
        <taxon>rosids</taxon>
        <taxon>fabids</taxon>
        <taxon>Malpighiales</taxon>
        <taxon>Salicaceae</taxon>
        <taxon>Saliceae</taxon>
        <taxon>Populus</taxon>
    </lineage>
</organism>
<sequence>MGNWRNRPSRRFFNKTSTTYSYDYPESPPHSSFVDDGIPSWEKKFCSLIGSVPWRKVVDAKKYMYCHGNILNWDDSAGEEAFYNAKKRFWAEINGVSCGISPPDPNLYIDEIKWNAYIDPEVIKDLEQDLFVPDEGDTGGKVGRKNKKRRNFVSIPSNGCYENTDDVKNPWESNNNMQSSLSLIDKAKSWNQWDSDINKSSNLNKVDNPWERGFSQESEAVKGKTWGVSGNKSRGWNHSGNHVDQSNDWNNNSNPWQHSRQGVDPANDKGWGNLRDSSRGYNQHESRKWNNDCKSSGNGFFQGSGASKDRKWEDNGSNSQGWKQWDNYGKNTKGLDFRKHGGGWETRNEGSWQREGAHQHITGYESTRFQGDGFQTGHSWSGGRTKRRTISLRSLQQTAGQRSGRSKQKGSETKYTSNDLERLVSLSVPSWDGNDSLNTRLKMTDSVFRVFSFRQTDIQR</sequence>
<proteinExistence type="predicted"/>
<name>A0ACC4CWE7_POPAL</name>
<evidence type="ECO:0000313" key="2">
    <source>
        <dbReference type="Proteomes" id="UP000309997"/>
    </source>
</evidence>
<evidence type="ECO:0000313" key="1">
    <source>
        <dbReference type="EMBL" id="KAL3609183.1"/>
    </source>
</evidence>
<protein>
    <submittedName>
        <fullName evidence="1">Uncharacterized protein</fullName>
    </submittedName>
</protein>
<gene>
    <name evidence="1" type="ORF">D5086_000203</name>
</gene>
<accession>A0ACC4CWE7</accession>